<sequence length="223" mass="26082">MKFLWKTSTSTPTIRSKQVQKYPQNCKRSREITQSLIKMIPTDIYPFFIVNNVRFINFVKIHMYLMLTRFTELRLVLPAVLAEICNRNIEQLTFKEWQIIQDAIKILKLFHEAANELSGEKYVTISKVILIVHCITAIKKKKQENNVTPQVTTFISNLLNELNYRFKDIDKESIYAISTMLDLRYKDIAFTSKEAVKLAKNYSINEYNSHISNMQSSTSSTTH</sequence>
<dbReference type="AlphaFoldDB" id="A0A0L7RH26"/>
<dbReference type="InterPro" id="IPR012337">
    <property type="entry name" value="RNaseH-like_sf"/>
</dbReference>
<protein>
    <submittedName>
        <fullName evidence="1">Zinc finger BED domain-containing protein 1</fullName>
    </submittedName>
</protein>
<proteinExistence type="predicted"/>
<dbReference type="EMBL" id="KQ414593">
    <property type="protein sequence ID" value="KOC70165.1"/>
    <property type="molecule type" value="Genomic_DNA"/>
</dbReference>
<evidence type="ECO:0000313" key="2">
    <source>
        <dbReference type="Proteomes" id="UP000053825"/>
    </source>
</evidence>
<dbReference type="SUPFAM" id="SSF53098">
    <property type="entry name" value="Ribonuclease H-like"/>
    <property type="match status" value="1"/>
</dbReference>
<name>A0A0L7RH26_9HYME</name>
<dbReference type="OrthoDB" id="7615021at2759"/>
<keyword evidence="2" id="KW-1185">Reference proteome</keyword>
<gene>
    <name evidence="1" type="ORF">WH47_08642</name>
</gene>
<dbReference type="Proteomes" id="UP000053825">
    <property type="component" value="Unassembled WGS sequence"/>
</dbReference>
<organism evidence="1 2">
    <name type="scientific">Habropoda laboriosa</name>
    <dbReference type="NCBI Taxonomy" id="597456"/>
    <lineage>
        <taxon>Eukaryota</taxon>
        <taxon>Metazoa</taxon>
        <taxon>Ecdysozoa</taxon>
        <taxon>Arthropoda</taxon>
        <taxon>Hexapoda</taxon>
        <taxon>Insecta</taxon>
        <taxon>Pterygota</taxon>
        <taxon>Neoptera</taxon>
        <taxon>Endopterygota</taxon>
        <taxon>Hymenoptera</taxon>
        <taxon>Apocrita</taxon>
        <taxon>Aculeata</taxon>
        <taxon>Apoidea</taxon>
        <taxon>Anthophila</taxon>
        <taxon>Apidae</taxon>
        <taxon>Habropoda</taxon>
    </lineage>
</organism>
<dbReference type="STRING" id="597456.A0A0L7RH26"/>
<reference evidence="1 2" key="1">
    <citation type="submission" date="2015-07" db="EMBL/GenBank/DDBJ databases">
        <title>The genome of Habropoda laboriosa.</title>
        <authorList>
            <person name="Pan H."/>
            <person name="Kapheim K."/>
        </authorList>
    </citation>
    <scope>NUCLEOTIDE SEQUENCE [LARGE SCALE GENOMIC DNA]</scope>
    <source>
        <strain evidence="1">0110345459</strain>
    </source>
</reference>
<accession>A0A0L7RH26</accession>
<evidence type="ECO:0000313" key="1">
    <source>
        <dbReference type="EMBL" id="KOC70165.1"/>
    </source>
</evidence>